<reference evidence="3" key="1">
    <citation type="submission" date="2020-06" db="EMBL/GenBank/DDBJ databases">
        <authorList>
            <consortium name="Plant Systems Biology data submission"/>
        </authorList>
    </citation>
    <scope>NUCLEOTIDE SEQUENCE</scope>
    <source>
        <strain evidence="3">D6</strain>
    </source>
</reference>
<accession>A0A9N8HFD6</accession>
<evidence type="ECO:0000256" key="2">
    <source>
        <dbReference type="SAM" id="SignalP"/>
    </source>
</evidence>
<feature type="signal peptide" evidence="2">
    <location>
        <begin position="1"/>
        <end position="23"/>
    </location>
</feature>
<keyword evidence="2" id="KW-0732">Signal</keyword>
<feature type="compositionally biased region" description="Basic residues" evidence="1">
    <location>
        <begin position="1382"/>
        <end position="1391"/>
    </location>
</feature>
<sequence>MKLGTSAVFVFALILRLSQGTTAISQAANVVAQEHLNESSYVVDQAVYQQTPSFHPGPKSNLRSSIGLHKPDSLLKITQKSPSDIATMDIEARADVIGSLANDLTETLENDVLSVDLTEHPHLAESVEIARQAVEDVKKPLSDAMYYMRAAADEKDARERTVRDNHKNIKGRRPPPHEFMSQKSRRATESETTDHTHQDNYGSGDSRNSWREHYKPKASFGFQQHTSAHHHHARKIQEAVVSGNHMFLSEMLTGLHSRMGHFTGGQGHRRTQATKSQNCEQLATCARAMSLYDMFVYYFSDDINPQTGEVDDIVKGFDESAYNTDILKQGIEAKQIEIQRLSGILLTDGVNDSNLAVCDELLRQFHRSIEVNGNPEWEGAIVGQVCLAEGTTVFVKMDEALETLGMNYRDLDPDLDASFDSYMGGLFSILEPFAQEVLTCAEELFNALEDGRGEPFPFKNDAGDNVFPVSINQEGRDVHGRYTDVTQRAFTTQTYADIRAKYDACYADFVNSEFQDRVGECFSFGLGANFIDCLLPFISEALKECLPVYGEEIQSSIELVFGDRASVGFVCGIKDAVVNDGKSMPGECCLNAPYELEGDLWGYQYNCQNLETTCDRGPVLSGLSESSCKVYGGTFCPTTDCTDLKLCIEDEIEFGNTTGLSVYVEYLNSAPAIDDPTDLYACGRAREYFGFQSNFFNDVAICEDVQQLRFSSDFAFLDSFFNQGDKGGGGPGSSQCEALPADARVDCVPTIGLEPENRDTSGQPPATNGQAWRATNFALSKAVDTIFFALETVDAAKCPCDPLCVSDNVCAGVKTIIGTGLTILKFALDLAFEISAFTYAEVAELGNVEPIEIYESTQIIFGNMETMGNWLQDRFEYLYFETTCRPVEMLLPGHGCDGIVNLCDASVRVPDTCAEDIYSPEIDFGRVHELCGPNKHVFPTMELATQCVQDHVIATDDCYQVEATASPAGDSSPATCGNIRRVSVTASEVGACSKATTETFDVLVDSSANSYCQFSGSPDIAPSLDISSAVSQCSTFIMFSTIDAARACIEQHAVANDECRNVELLISSVSSSSIPPGCSTLIHDIEVTAKVAGCDLSTTKSMQVLVDSNLKTQSCAFLQGPDLDPILDMAKSIELCNNRVFATVDEAEDCVLGNSDAVDAAGNCRPIELNVATTNSNGLCEHQVVVTARVRDCDALTTTSLPINVTIDNQPPVPTCSFGIGEFLKPKGKLVDPELTYTVTENCGTEVSVQVEGFSNEKTIPHSDDMLLVYENATTSKVGWYVASESCHYHGGKGKGSYRHEERSKRSSSHHDDKSQKRSSSSYRYGRSPRGNHGNYDYDHGYHHHQSCIKDPAFKTRVYTARVTATDQAGLMGSTECQVTVKRGKGKGKGSMKKESKKSNRKLKDKTKSSTKEAKKGDKKGRDNTKGMSSKKSKKSMKGKGKGKSPPPPLMGEPSQFFALMSYEHAHYTPDGTNP</sequence>
<protein>
    <submittedName>
        <fullName evidence="3">Uncharacterized protein</fullName>
    </submittedName>
</protein>
<feature type="compositionally biased region" description="Basic and acidic residues" evidence="1">
    <location>
        <begin position="154"/>
        <end position="167"/>
    </location>
</feature>
<feature type="chain" id="PRO_5040201702" evidence="2">
    <location>
        <begin position="24"/>
        <end position="1475"/>
    </location>
</feature>
<feature type="compositionally biased region" description="Basic and acidic residues" evidence="1">
    <location>
        <begin position="1406"/>
        <end position="1425"/>
    </location>
</feature>
<feature type="compositionally biased region" description="Basic and acidic residues" evidence="1">
    <location>
        <begin position="186"/>
        <end position="198"/>
    </location>
</feature>
<organism evidence="3 4">
    <name type="scientific">Seminavis robusta</name>
    <dbReference type="NCBI Taxonomy" id="568900"/>
    <lineage>
        <taxon>Eukaryota</taxon>
        <taxon>Sar</taxon>
        <taxon>Stramenopiles</taxon>
        <taxon>Ochrophyta</taxon>
        <taxon>Bacillariophyta</taxon>
        <taxon>Bacillariophyceae</taxon>
        <taxon>Bacillariophycidae</taxon>
        <taxon>Naviculales</taxon>
        <taxon>Naviculaceae</taxon>
        <taxon>Seminavis</taxon>
    </lineage>
</organism>
<dbReference type="OrthoDB" id="57446at2759"/>
<comment type="caution">
    <text evidence="3">The sequence shown here is derived from an EMBL/GenBank/DDBJ whole genome shotgun (WGS) entry which is preliminary data.</text>
</comment>
<evidence type="ECO:0000256" key="1">
    <source>
        <dbReference type="SAM" id="MobiDB-lite"/>
    </source>
</evidence>
<feature type="region of interest" description="Disordered" evidence="1">
    <location>
        <begin position="1380"/>
        <end position="1458"/>
    </location>
</feature>
<feature type="region of interest" description="Disordered" evidence="1">
    <location>
        <begin position="1289"/>
        <end position="1339"/>
    </location>
</feature>
<feature type="compositionally biased region" description="Basic and acidic residues" evidence="1">
    <location>
        <begin position="1298"/>
        <end position="1316"/>
    </location>
</feature>
<proteinExistence type="predicted"/>
<feature type="compositionally biased region" description="Basic residues" evidence="1">
    <location>
        <begin position="1429"/>
        <end position="1443"/>
    </location>
</feature>
<dbReference type="Proteomes" id="UP001153069">
    <property type="component" value="Unassembled WGS sequence"/>
</dbReference>
<evidence type="ECO:0000313" key="4">
    <source>
        <dbReference type="Proteomes" id="UP001153069"/>
    </source>
</evidence>
<dbReference type="EMBL" id="CAICTM010000518">
    <property type="protein sequence ID" value="CAB9512111.1"/>
    <property type="molecule type" value="Genomic_DNA"/>
</dbReference>
<keyword evidence="4" id="KW-1185">Reference proteome</keyword>
<gene>
    <name evidence="3" type="ORF">SEMRO_519_G158980.1</name>
</gene>
<name>A0A9N8HFD6_9STRA</name>
<feature type="region of interest" description="Disordered" evidence="1">
    <location>
        <begin position="154"/>
        <end position="210"/>
    </location>
</feature>
<evidence type="ECO:0000313" key="3">
    <source>
        <dbReference type="EMBL" id="CAB9512111.1"/>
    </source>
</evidence>
<feature type="compositionally biased region" description="Low complexity" evidence="1">
    <location>
        <begin position="1318"/>
        <end position="1335"/>
    </location>
</feature>